<gene>
    <name evidence="1" type="ORF">CTA1_5307</name>
</gene>
<reference evidence="1 2" key="1">
    <citation type="journal article" date="2019" name="PLoS ONE">
        <title>Comparative genome analysis indicates high evolutionary potential of pathogenicity genes in Colletotrichum tanaceti.</title>
        <authorList>
            <person name="Lelwala R.V."/>
            <person name="Korhonen P.K."/>
            <person name="Young N.D."/>
            <person name="Scott J.B."/>
            <person name="Ades P.A."/>
            <person name="Gasser R.B."/>
            <person name="Taylor P.W.J."/>
        </authorList>
    </citation>
    <scope>NUCLEOTIDE SEQUENCE [LARGE SCALE GENOMIC DNA]</scope>
    <source>
        <strain evidence="1">BRIP57314</strain>
    </source>
</reference>
<organism evidence="1 2">
    <name type="scientific">Colletotrichum tanaceti</name>
    <dbReference type="NCBI Taxonomy" id="1306861"/>
    <lineage>
        <taxon>Eukaryota</taxon>
        <taxon>Fungi</taxon>
        <taxon>Dikarya</taxon>
        <taxon>Ascomycota</taxon>
        <taxon>Pezizomycotina</taxon>
        <taxon>Sordariomycetes</taxon>
        <taxon>Hypocreomycetidae</taxon>
        <taxon>Glomerellales</taxon>
        <taxon>Glomerellaceae</taxon>
        <taxon>Colletotrichum</taxon>
        <taxon>Colletotrichum destructivum species complex</taxon>
    </lineage>
</organism>
<dbReference type="EMBL" id="PJEX01000359">
    <property type="protein sequence ID" value="TKW50813.1"/>
    <property type="molecule type" value="Genomic_DNA"/>
</dbReference>
<keyword evidence="2" id="KW-1185">Reference proteome</keyword>
<sequence>MLTRGEAVRLPGGQVVGGVNRHATDLDALLIDGGQYPGHFENIENITLRNVVAYGSRFAGGIILRERVKRPNEVN</sequence>
<name>A0A4U6X710_9PEZI</name>
<comment type="caution">
    <text evidence="1">The sequence shown here is derived from an EMBL/GenBank/DDBJ whole genome shotgun (WGS) entry which is preliminary data.</text>
</comment>
<evidence type="ECO:0000313" key="1">
    <source>
        <dbReference type="EMBL" id="TKW50813.1"/>
    </source>
</evidence>
<evidence type="ECO:0000313" key="2">
    <source>
        <dbReference type="Proteomes" id="UP000310108"/>
    </source>
</evidence>
<proteinExistence type="predicted"/>
<accession>A0A4U6X710</accession>
<dbReference type="Proteomes" id="UP000310108">
    <property type="component" value="Unassembled WGS sequence"/>
</dbReference>
<dbReference type="AlphaFoldDB" id="A0A4U6X710"/>
<protein>
    <submittedName>
        <fullName evidence="1">Uncharacterized protein</fullName>
    </submittedName>
</protein>